<evidence type="ECO:0000256" key="1">
    <source>
        <dbReference type="ARBA" id="ARBA00022741"/>
    </source>
</evidence>
<keyword evidence="4 13" id="KW-0347">Helicase</keyword>
<keyword evidence="2" id="KW-0227">DNA damage</keyword>
<evidence type="ECO:0000256" key="7">
    <source>
        <dbReference type="ARBA" id="ARBA00023204"/>
    </source>
</evidence>
<dbReference type="InterPro" id="IPR045628">
    <property type="entry name" value="Lhr_WH_dom"/>
</dbReference>
<evidence type="ECO:0000313" key="13">
    <source>
        <dbReference type="EMBL" id="PRZ43618.1"/>
    </source>
</evidence>
<dbReference type="Pfam" id="PF23235">
    <property type="entry name" value="WHD_3rd_Lhr"/>
    <property type="match status" value="1"/>
</dbReference>
<dbReference type="Pfam" id="PF23236">
    <property type="entry name" value="WHD_2nd_Lhr"/>
    <property type="match status" value="1"/>
</dbReference>
<dbReference type="EMBL" id="PVUE01000002">
    <property type="protein sequence ID" value="PRZ43618.1"/>
    <property type="molecule type" value="Genomic_DNA"/>
</dbReference>
<evidence type="ECO:0000256" key="3">
    <source>
        <dbReference type="ARBA" id="ARBA00022801"/>
    </source>
</evidence>
<proteinExistence type="predicted"/>
<dbReference type="InterPro" id="IPR055367">
    <property type="entry name" value="WH4_Lhr"/>
</dbReference>
<feature type="domain" description="Helicase ATP-binding" evidence="11">
    <location>
        <begin position="50"/>
        <end position="243"/>
    </location>
</feature>
<dbReference type="InterPro" id="IPR027417">
    <property type="entry name" value="P-loop_NTPase"/>
</dbReference>
<dbReference type="GO" id="GO:0016887">
    <property type="term" value="F:ATP hydrolysis activity"/>
    <property type="evidence" value="ECO:0007669"/>
    <property type="project" value="TreeGrafter"/>
</dbReference>
<dbReference type="Pfam" id="PF00271">
    <property type="entry name" value="Helicase_C"/>
    <property type="match status" value="1"/>
</dbReference>
<dbReference type="GO" id="GO:0004386">
    <property type="term" value="F:helicase activity"/>
    <property type="evidence" value="ECO:0007669"/>
    <property type="project" value="UniProtKB-KW"/>
</dbReference>
<dbReference type="Gene3D" id="3.40.50.300">
    <property type="entry name" value="P-loop containing nucleotide triphosphate hydrolases"/>
    <property type="match status" value="2"/>
</dbReference>
<dbReference type="PROSITE" id="PS51192">
    <property type="entry name" value="HELICASE_ATP_BIND_1"/>
    <property type="match status" value="1"/>
</dbReference>
<dbReference type="InterPro" id="IPR014001">
    <property type="entry name" value="Helicase_ATP-bd"/>
</dbReference>
<comment type="caution">
    <text evidence="13">The sequence shown here is derived from an EMBL/GenBank/DDBJ whole genome shotgun (WGS) entry which is preliminary data.</text>
</comment>
<evidence type="ECO:0000256" key="9">
    <source>
        <dbReference type="SAM" id="Coils"/>
    </source>
</evidence>
<dbReference type="InterPro" id="IPR011545">
    <property type="entry name" value="DEAD/DEAH_box_helicase_dom"/>
</dbReference>
<evidence type="ECO:0000256" key="6">
    <source>
        <dbReference type="ARBA" id="ARBA00023125"/>
    </source>
</evidence>
<dbReference type="SMART" id="SM00490">
    <property type="entry name" value="HELICc"/>
    <property type="match status" value="1"/>
</dbReference>
<dbReference type="OrthoDB" id="9815222at2"/>
<dbReference type="CDD" id="cd18796">
    <property type="entry name" value="SF2_C_LHR"/>
    <property type="match status" value="1"/>
</dbReference>
<dbReference type="Proteomes" id="UP000237752">
    <property type="component" value="Unassembled WGS sequence"/>
</dbReference>
<dbReference type="GO" id="GO:0003677">
    <property type="term" value="F:DNA binding"/>
    <property type="evidence" value="ECO:0007669"/>
    <property type="project" value="UniProtKB-KW"/>
</dbReference>
<feature type="region of interest" description="Disordered" evidence="10">
    <location>
        <begin position="1289"/>
        <end position="1325"/>
    </location>
</feature>
<dbReference type="SMART" id="SM00487">
    <property type="entry name" value="DEXDc"/>
    <property type="match status" value="1"/>
</dbReference>
<feature type="compositionally biased region" description="Basic residues" evidence="10">
    <location>
        <begin position="1297"/>
        <end position="1310"/>
    </location>
</feature>
<keyword evidence="14" id="KW-1185">Reference proteome</keyword>
<gene>
    <name evidence="13" type="ORF">CLV47_102309</name>
</gene>
<organism evidence="13 14">
    <name type="scientific">Antricoccus suffuscus</name>
    <dbReference type="NCBI Taxonomy" id="1629062"/>
    <lineage>
        <taxon>Bacteria</taxon>
        <taxon>Bacillati</taxon>
        <taxon>Actinomycetota</taxon>
        <taxon>Actinomycetes</taxon>
        <taxon>Geodermatophilales</taxon>
        <taxon>Antricoccaceae</taxon>
        <taxon>Antricoccus</taxon>
    </lineage>
</organism>
<keyword evidence="3" id="KW-0378">Hydrolase</keyword>
<evidence type="ECO:0000256" key="8">
    <source>
        <dbReference type="ARBA" id="ARBA00023235"/>
    </source>
</evidence>
<dbReference type="InterPro" id="IPR052511">
    <property type="entry name" value="ATP-dep_Helicase"/>
</dbReference>
<dbReference type="Pfam" id="PF08494">
    <property type="entry name" value="DEAD_assoc"/>
    <property type="match status" value="1"/>
</dbReference>
<accession>A0A2T1A5J5</accession>
<dbReference type="GO" id="GO:0006281">
    <property type="term" value="P:DNA repair"/>
    <property type="evidence" value="ECO:0007669"/>
    <property type="project" value="UniProtKB-KW"/>
</dbReference>
<dbReference type="PROSITE" id="PS51194">
    <property type="entry name" value="HELICASE_CTER"/>
    <property type="match status" value="1"/>
</dbReference>
<keyword evidence="9" id="KW-0175">Coiled coil</keyword>
<dbReference type="PANTHER" id="PTHR47962:SF5">
    <property type="entry name" value="ATP-DEPENDENT HELICASE LHR-RELATED"/>
    <property type="match status" value="1"/>
</dbReference>
<dbReference type="Pfam" id="PF00270">
    <property type="entry name" value="DEAD"/>
    <property type="match status" value="1"/>
</dbReference>
<dbReference type="InterPro" id="IPR013701">
    <property type="entry name" value="Lhr-like_DEAD/DEAH_assoc"/>
</dbReference>
<sequence length="1543" mass="166764">MNAEPTGANADTARADSEYAARVLGRFAEPTREWFGAAFDAPTPAQLGAWDAIATDAHALVVAPTGSGKTLAAFLSALDTISRTPIPENRQHRCSVLYISPLKALAVDVERNLRAPLSGIHNAARRLGLPDRQINVSSRTSDTSPAQRRTFARTPGDILVTTPESLFLLLTSAAREALRGVQTVIIDEIHAMAGTKRGSHLALSLERLDELLERPAQRIGLSATVRPIDKVAGFLSGTGTARETIVVAPASEKQVDLDVVVPVEDLSDLTDQRGPDGELARSIWPAVDERIYQLVRDHRSTIVFTNSRRTAERLTSRLNELADEHAQTDSQSTETGAVRSRTQAEMRMPAEMMAQAGVGRPAVEGAVIARAHHGSVSREQRTITEEGLKQGTLPAVVATSSLELGIDMGAVDLVVQVESPPSVAAGLQRVGRAGHHVGAASKGVFFPKHRGDLVTTTVVASHMARGDIEALQIPQNPLDVLAQHIIAMLAMRPYDVAELTALIHRAAPYAHLPESALHGVLDMLSGRYPSDDFAQLRPRIVWDRHTDTLTARPGAQRLAVISGGTIPDRGLFGVFIAGGDDERGGRRVGELDEEMVYESRVGDIFLLGSSSWRITEITHDRVLVVPAPGMPGKMPFWTGEQQGRPLELGRSIGEFVRTYSGLDSESGDTLARESGLDDYGVRNLRDYLDQQRDATGVLPTDRQIVFERFRDELGDWRVVVHSPFGDQVNAPWSLIIRARLAERYGVDAQAVHADDGIVLRIPDTADEPPTAELLAIDPDEVTDLVTAQISTSALFASRFRECASRALLLPRRDPGKRSPLWQQRQRAAQLLTVASRYPDFPIILETVRECLQDVYDVPGLVEIMTSIRSRSIRVTEVETPRASPFAQSLLFGYLAAFIYQEDLPMAERRAGALSLDIGLLRELLGHAELRELLDADAMHEVELRLQRLDPERPLRDAEDLADALRLLGDLSDEQIARRGGEPSWAKSLRDARRAVGVRVAGEDRWIAIEDAGRYRDALGVALPVGVPEAFTVPLDDPLGELVGRYARTHGPFGFAEVASRFGLGTAIARVALDRLTAEGRLSAGEFRPGGTGSEWCDVEVLRLIRRRSLAAIRAEVEPVTTSRFATFLQSWHGIGDVHRGSDGLYAVIEQLAGAPLVASALETLILPSRVRDYSPAMLDELTSQGEVGWCGAGGLPGGDGLIRLTTAELAPILPLPSHDSSPLADAVLAALPGGQAMFFRPLSDYVGRTLGTLIEDRVLIEQLWQLVWDGLLTNDTIAPLRYLLSAGGTTRADRPARGSRSRGRPGRMGRARMPSVSGPPTVTGRWSRVQREELEPTARAQLLADVLLDRYGVLTRGSVQAEGIAGGFGGLYPLLAEYEDSGRARRGYFIDRLGAAQFATPGAVDRLRAESPSRQPAACVVLAATDPAQPYGAALSWPERVDADRTRAGHRPGRKAGAVVAIVGGDAVIYVERGGKTLLSFTRDEEALARAASAIADAVRSGALGKLVVERTDGASVHGGGPLATALESAGFRLTPRGLRLRG</sequence>
<evidence type="ECO:0000259" key="12">
    <source>
        <dbReference type="PROSITE" id="PS51194"/>
    </source>
</evidence>
<evidence type="ECO:0000256" key="10">
    <source>
        <dbReference type="SAM" id="MobiDB-lite"/>
    </source>
</evidence>
<dbReference type="InterPro" id="IPR001650">
    <property type="entry name" value="Helicase_C-like"/>
</dbReference>
<dbReference type="GO" id="GO:0005524">
    <property type="term" value="F:ATP binding"/>
    <property type="evidence" value="ECO:0007669"/>
    <property type="project" value="UniProtKB-KW"/>
</dbReference>
<dbReference type="Pfam" id="PF19306">
    <property type="entry name" value="WHD_Lhr"/>
    <property type="match status" value="1"/>
</dbReference>
<dbReference type="RefSeq" id="WP_106347759.1">
    <property type="nucleotide sequence ID" value="NZ_PVUE01000002.1"/>
</dbReference>
<evidence type="ECO:0000256" key="2">
    <source>
        <dbReference type="ARBA" id="ARBA00022763"/>
    </source>
</evidence>
<dbReference type="Pfam" id="PF23234">
    <property type="entry name" value="WHD_4th_Lhr"/>
    <property type="match status" value="1"/>
</dbReference>
<dbReference type="InterPro" id="IPR055369">
    <property type="entry name" value="WH2_Lhr"/>
</dbReference>
<keyword evidence="1" id="KW-0547">Nucleotide-binding</keyword>
<evidence type="ECO:0000259" key="11">
    <source>
        <dbReference type="PROSITE" id="PS51192"/>
    </source>
</evidence>
<evidence type="ECO:0000256" key="5">
    <source>
        <dbReference type="ARBA" id="ARBA00022840"/>
    </source>
</evidence>
<dbReference type="InterPro" id="IPR055368">
    <property type="entry name" value="WH3_Lhr"/>
</dbReference>
<protein>
    <submittedName>
        <fullName evidence="13">Lhr family ATP dependent helicase</fullName>
    </submittedName>
</protein>
<dbReference type="PANTHER" id="PTHR47962">
    <property type="entry name" value="ATP-DEPENDENT HELICASE LHR-RELATED-RELATED"/>
    <property type="match status" value="1"/>
</dbReference>
<keyword evidence="6" id="KW-0238">DNA-binding</keyword>
<name>A0A2T1A5J5_9ACTN</name>
<keyword evidence="8" id="KW-0413">Isomerase</keyword>
<dbReference type="NCBIfam" id="NF007284">
    <property type="entry name" value="PRK09751.1"/>
    <property type="match status" value="1"/>
</dbReference>
<reference evidence="13 14" key="1">
    <citation type="submission" date="2018-03" db="EMBL/GenBank/DDBJ databases">
        <title>Genomic Encyclopedia of Archaeal and Bacterial Type Strains, Phase II (KMG-II): from individual species to whole genera.</title>
        <authorList>
            <person name="Goeker M."/>
        </authorList>
    </citation>
    <scope>NUCLEOTIDE SEQUENCE [LARGE SCALE GENOMIC DNA]</scope>
    <source>
        <strain evidence="13 14">DSM 100065</strain>
    </source>
</reference>
<feature type="domain" description="Helicase C-terminal" evidence="12">
    <location>
        <begin position="286"/>
        <end position="486"/>
    </location>
</feature>
<keyword evidence="5" id="KW-0067">ATP-binding</keyword>
<keyword evidence="7" id="KW-0234">DNA repair</keyword>
<feature type="coiled-coil region" evidence="9">
    <location>
        <begin position="304"/>
        <end position="331"/>
    </location>
</feature>
<dbReference type="SUPFAM" id="SSF52540">
    <property type="entry name" value="P-loop containing nucleoside triphosphate hydrolases"/>
    <property type="match status" value="1"/>
</dbReference>
<evidence type="ECO:0000256" key="4">
    <source>
        <dbReference type="ARBA" id="ARBA00022806"/>
    </source>
</evidence>
<evidence type="ECO:0000313" key="14">
    <source>
        <dbReference type="Proteomes" id="UP000237752"/>
    </source>
</evidence>